<comment type="caution">
    <text evidence="2">The sequence shown here is derived from an EMBL/GenBank/DDBJ whole genome shotgun (WGS) entry which is preliminary data.</text>
</comment>
<organism evidence="2 3">
    <name type="scientific">Rhynchophorus ferrugineus</name>
    <name type="common">Red palm weevil</name>
    <name type="synonym">Curculio ferrugineus</name>
    <dbReference type="NCBI Taxonomy" id="354439"/>
    <lineage>
        <taxon>Eukaryota</taxon>
        <taxon>Metazoa</taxon>
        <taxon>Ecdysozoa</taxon>
        <taxon>Arthropoda</taxon>
        <taxon>Hexapoda</taxon>
        <taxon>Insecta</taxon>
        <taxon>Pterygota</taxon>
        <taxon>Neoptera</taxon>
        <taxon>Endopterygota</taxon>
        <taxon>Coleoptera</taxon>
        <taxon>Polyphaga</taxon>
        <taxon>Cucujiformia</taxon>
        <taxon>Curculionidae</taxon>
        <taxon>Dryophthorinae</taxon>
        <taxon>Rhynchophorus</taxon>
    </lineage>
</organism>
<protein>
    <submittedName>
        <fullName evidence="2">Uncharacterized protein</fullName>
    </submittedName>
</protein>
<dbReference type="PANTHER" id="PTHR22028:SF5">
    <property type="entry name" value="COILED-COIL DOMAIN-CONTAINING PROTEIN 191"/>
    <property type="match status" value="1"/>
</dbReference>
<dbReference type="InterPro" id="IPR052270">
    <property type="entry name" value="CACF_protein"/>
</dbReference>
<gene>
    <name evidence="2" type="ORF">GWI33_006577</name>
</gene>
<evidence type="ECO:0000313" key="2">
    <source>
        <dbReference type="EMBL" id="KAF7279951.1"/>
    </source>
</evidence>
<name>A0A834III3_RHYFE</name>
<proteinExistence type="predicted"/>
<sequence length="469" mass="56924">MDCSLSQCNNVILEAKRILLNEQIDKIGSQGSENEDMESSVCSEQYILTIQRRPTTQQPTCYTNNNNFLIRKYFTKWKEQTQFEKCPQPNLESFLSNLQHHKEVCSTKKEKMRDEIVISGNNFKNRYKAQKNIIDNQRAKLEEQEKIISELKLGIIREDLLKSIEKTKFNIRDIFSHCSGKLLLKAPLIQPPDEREKIMVSSQKAPKLVQQMEKRALERAKCRELILERKKLMEAARQKLLEEAIEKKRFLEEEERKRSIELINEQRKKQMELRRIRQYKRHIFEEKMAKAQHFYHNLLIMQTFRKLYTNYNNSRYNWSLAVSHHLYKTKATIFKHWMGYVESKYEVKYELADAHFNYKLLKEGILKWKEFKLNCIRSRQVAEDFYDFKLIHIFFVHWHRYVCKQAMIEHKKLQIAKQHHNRLMLFHYFYLWKSLPAVLQLEKAQEERKRKWREKVWEIVPDYQPPKDL</sequence>
<reference evidence="2" key="1">
    <citation type="submission" date="2020-08" db="EMBL/GenBank/DDBJ databases">
        <title>Genome sequencing and assembly of the red palm weevil Rhynchophorus ferrugineus.</title>
        <authorList>
            <person name="Dias G.B."/>
            <person name="Bergman C.M."/>
            <person name="Manee M."/>
        </authorList>
    </citation>
    <scope>NUCLEOTIDE SEQUENCE</scope>
    <source>
        <strain evidence="2">AA-2017</strain>
        <tissue evidence="2">Whole larva</tissue>
    </source>
</reference>
<accession>A0A834III3</accession>
<keyword evidence="3" id="KW-1185">Reference proteome</keyword>
<dbReference type="OrthoDB" id="6256972at2759"/>
<evidence type="ECO:0000313" key="3">
    <source>
        <dbReference type="Proteomes" id="UP000625711"/>
    </source>
</evidence>
<dbReference type="PANTHER" id="PTHR22028">
    <property type="entry name" value="SFI1 SPINDLE BODY DOMAIN-CONTAINING PROTEIN-RELATED"/>
    <property type="match status" value="1"/>
</dbReference>
<dbReference type="AlphaFoldDB" id="A0A834III3"/>
<dbReference type="Proteomes" id="UP000625711">
    <property type="component" value="Unassembled WGS sequence"/>
</dbReference>
<dbReference type="EMBL" id="JAACXV010000329">
    <property type="protein sequence ID" value="KAF7279951.1"/>
    <property type="molecule type" value="Genomic_DNA"/>
</dbReference>
<keyword evidence="1" id="KW-0175">Coiled coil</keyword>
<feature type="coiled-coil region" evidence="1">
    <location>
        <begin position="124"/>
        <end position="154"/>
    </location>
</feature>
<evidence type="ECO:0000256" key="1">
    <source>
        <dbReference type="SAM" id="Coils"/>
    </source>
</evidence>